<dbReference type="InterPro" id="IPR053151">
    <property type="entry name" value="RNase_H-like"/>
</dbReference>
<dbReference type="GeneID" id="118348444"/>
<dbReference type="RefSeq" id="XP_035545961.1">
    <property type="nucleotide sequence ID" value="XM_035690068.1"/>
</dbReference>
<reference evidence="3" key="1">
    <citation type="submission" date="2025-08" db="UniProtKB">
        <authorList>
            <consortium name="RefSeq"/>
        </authorList>
    </citation>
    <scope>IDENTIFICATION</scope>
    <source>
        <tissue evidence="3">Leaves</tissue>
    </source>
</reference>
<dbReference type="InterPro" id="IPR036397">
    <property type="entry name" value="RNaseH_sf"/>
</dbReference>
<accession>A0A6P9EF62</accession>
<dbReference type="AlphaFoldDB" id="A0A6P9EF62"/>
<dbReference type="InParanoid" id="A0A6P9EF62"/>
<feature type="domain" description="RNase H type-1" evidence="1">
    <location>
        <begin position="236"/>
        <end position="315"/>
    </location>
</feature>
<dbReference type="KEGG" id="jre:118348444"/>
<sequence length="317" mass="36270">MDEVMKLIKSCGNQLAVWNRHSFDHVQKIIFQAKQNLLRLHENGHLGNNREESEIAWAEVHKWLERDEVMWIQRSKALWLKEGNRNSKYFHMKASQRRKKNKIGKLQDENWVWQELEGRDMLVIDYFRNMFTTSSLRGSLNFLESLVGRVDNSMNEELSKVYSAKEVKVALQQMNPTKAPGPDGMSPVFFQKYWNMVGEPVISAMLDALNTVLRANSPDLRERSVTPPPVGVLKLNVDGAIFKDQYKSGLATVLRDDQGNVLMAASKVENVVEEAEAIELTTIFRGLQLCMSMGISKLLVESDCLLVVEALKQNNME</sequence>
<dbReference type="InterPro" id="IPR002156">
    <property type="entry name" value="RNaseH_domain"/>
</dbReference>
<dbReference type="PANTHER" id="PTHR47723:SF19">
    <property type="entry name" value="POLYNUCLEOTIDYL TRANSFERASE, RIBONUCLEASE H-LIKE SUPERFAMILY PROTEIN"/>
    <property type="match status" value="1"/>
</dbReference>
<dbReference type="SUPFAM" id="SSF53098">
    <property type="entry name" value="Ribonuclease H-like"/>
    <property type="match status" value="1"/>
</dbReference>
<protein>
    <submittedName>
        <fullName evidence="3">Uncharacterized protein LOC118348444</fullName>
    </submittedName>
</protein>
<dbReference type="OrthoDB" id="1938551at2759"/>
<keyword evidence="2" id="KW-1185">Reference proteome</keyword>
<dbReference type="GO" id="GO:0003676">
    <property type="term" value="F:nucleic acid binding"/>
    <property type="evidence" value="ECO:0007669"/>
    <property type="project" value="InterPro"/>
</dbReference>
<evidence type="ECO:0000259" key="1">
    <source>
        <dbReference type="Pfam" id="PF13456"/>
    </source>
</evidence>
<dbReference type="Proteomes" id="UP000235220">
    <property type="component" value="Chromosome 5"/>
</dbReference>
<dbReference type="GO" id="GO:0004523">
    <property type="term" value="F:RNA-DNA hybrid ribonuclease activity"/>
    <property type="evidence" value="ECO:0007669"/>
    <property type="project" value="InterPro"/>
</dbReference>
<dbReference type="Pfam" id="PF13456">
    <property type="entry name" value="RVT_3"/>
    <property type="match status" value="1"/>
</dbReference>
<dbReference type="CDD" id="cd06222">
    <property type="entry name" value="RNase_H_like"/>
    <property type="match status" value="1"/>
</dbReference>
<dbReference type="PANTHER" id="PTHR47723">
    <property type="entry name" value="OS05G0353850 PROTEIN"/>
    <property type="match status" value="1"/>
</dbReference>
<dbReference type="InterPro" id="IPR012337">
    <property type="entry name" value="RNaseH-like_sf"/>
</dbReference>
<dbReference type="InterPro" id="IPR044730">
    <property type="entry name" value="RNase_H-like_dom_plant"/>
</dbReference>
<name>A0A6P9EF62_JUGRE</name>
<gene>
    <name evidence="3" type="primary">LOC118348444</name>
</gene>
<evidence type="ECO:0000313" key="2">
    <source>
        <dbReference type="Proteomes" id="UP000235220"/>
    </source>
</evidence>
<organism evidence="2 3">
    <name type="scientific">Juglans regia</name>
    <name type="common">English walnut</name>
    <dbReference type="NCBI Taxonomy" id="51240"/>
    <lineage>
        <taxon>Eukaryota</taxon>
        <taxon>Viridiplantae</taxon>
        <taxon>Streptophyta</taxon>
        <taxon>Embryophyta</taxon>
        <taxon>Tracheophyta</taxon>
        <taxon>Spermatophyta</taxon>
        <taxon>Magnoliopsida</taxon>
        <taxon>eudicotyledons</taxon>
        <taxon>Gunneridae</taxon>
        <taxon>Pentapetalae</taxon>
        <taxon>rosids</taxon>
        <taxon>fabids</taxon>
        <taxon>Fagales</taxon>
        <taxon>Juglandaceae</taxon>
        <taxon>Juglans</taxon>
    </lineage>
</organism>
<dbReference type="Gene3D" id="3.30.420.10">
    <property type="entry name" value="Ribonuclease H-like superfamily/Ribonuclease H"/>
    <property type="match status" value="1"/>
</dbReference>
<proteinExistence type="predicted"/>
<evidence type="ECO:0000313" key="3">
    <source>
        <dbReference type="RefSeq" id="XP_035545961.1"/>
    </source>
</evidence>